<evidence type="ECO:0000256" key="2">
    <source>
        <dbReference type="ARBA" id="ARBA00022448"/>
    </source>
</evidence>
<keyword evidence="3 7" id="KW-0812">Transmembrane</keyword>
<feature type="transmembrane region" description="Helical" evidence="7">
    <location>
        <begin position="508"/>
        <end position="529"/>
    </location>
</feature>
<dbReference type="PATRIC" id="fig|579748.3.peg.1009"/>
<dbReference type="InterPro" id="IPR051679">
    <property type="entry name" value="DASS-Related_Transporters"/>
</dbReference>
<dbReference type="OrthoDB" id="9809303at2"/>
<keyword evidence="4" id="KW-0677">Repeat</keyword>
<dbReference type="Gene3D" id="3.30.70.1450">
    <property type="entry name" value="Regulator of K+ conductance, C-terminal domain"/>
    <property type="match status" value="2"/>
</dbReference>
<evidence type="ECO:0000256" key="4">
    <source>
        <dbReference type="ARBA" id="ARBA00022737"/>
    </source>
</evidence>
<feature type="transmembrane region" description="Helical" evidence="7">
    <location>
        <begin position="380"/>
        <end position="410"/>
    </location>
</feature>
<feature type="transmembrane region" description="Helical" evidence="7">
    <location>
        <begin position="6"/>
        <end position="36"/>
    </location>
</feature>
<evidence type="ECO:0000256" key="5">
    <source>
        <dbReference type="ARBA" id="ARBA00022989"/>
    </source>
</evidence>
<feature type="transmembrane region" description="Helical" evidence="7">
    <location>
        <begin position="430"/>
        <end position="454"/>
    </location>
</feature>
<comment type="caution">
    <text evidence="9">The sequence shown here is derived from an EMBL/GenBank/DDBJ whole genome shotgun (WGS) entry which is preliminary data.</text>
</comment>
<keyword evidence="5 7" id="KW-1133">Transmembrane helix</keyword>
<evidence type="ECO:0000256" key="1">
    <source>
        <dbReference type="ARBA" id="ARBA00004141"/>
    </source>
</evidence>
<organism evidence="9 10">
    <name type="scientific">Vibrio galatheae</name>
    <dbReference type="NCBI Taxonomy" id="579748"/>
    <lineage>
        <taxon>Bacteria</taxon>
        <taxon>Pseudomonadati</taxon>
        <taxon>Pseudomonadota</taxon>
        <taxon>Gammaproteobacteria</taxon>
        <taxon>Vibrionales</taxon>
        <taxon>Vibrionaceae</taxon>
        <taxon>Vibrio</taxon>
    </lineage>
</organism>
<keyword evidence="2" id="KW-0813">Transport</keyword>
<proteinExistence type="predicted"/>
<dbReference type="Pfam" id="PF03600">
    <property type="entry name" value="CitMHS"/>
    <property type="match status" value="1"/>
</dbReference>
<feature type="transmembrane region" description="Helical" evidence="7">
    <location>
        <begin position="165"/>
        <end position="185"/>
    </location>
</feature>
<dbReference type="GO" id="GO:0005886">
    <property type="term" value="C:plasma membrane"/>
    <property type="evidence" value="ECO:0007669"/>
    <property type="project" value="TreeGrafter"/>
</dbReference>
<evidence type="ECO:0000256" key="3">
    <source>
        <dbReference type="ARBA" id="ARBA00022692"/>
    </source>
</evidence>
<dbReference type="EMBL" id="JXXV01000011">
    <property type="protein sequence ID" value="KJY84148.1"/>
    <property type="molecule type" value="Genomic_DNA"/>
</dbReference>
<comment type="subcellular location">
    <subcellularLocation>
        <location evidence="1">Membrane</location>
        <topology evidence="1">Multi-pass membrane protein</topology>
    </subcellularLocation>
</comment>
<keyword evidence="6 7" id="KW-0472">Membrane</keyword>
<protein>
    <submittedName>
        <fullName evidence="9">Potassium transporter TrkA</fullName>
    </submittedName>
</protein>
<evidence type="ECO:0000256" key="6">
    <source>
        <dbReference type="ARBA" id="ARBA00023136"/>
    </source>
</evidence>
<dbReference type="Proteomes" id="UP000033673">
    <property type="component" value="Unassembled WGS sequence"/>
</dbReference>
<evidence type="ECO:0000256" key="7">
    <source>
        <dbReference type="SAM" id="Phobius"/>
    </source>
</evidence>
<dbReference type="AlphaFoldDB" id="A0A0F4NMT4"/>
<feature type="transmembrane region" description="Helical" evidence="7">
    <location>
        <begin position="91"/>
        <end position="114"/>
    </location>
</feature>
<feature type="transmembrane region" description="Helical" evidence="7">
    <location>
        <begin position="466"/>
        <end position="496"/>
    </location>
</feature>
<name>A0A0F4NMT4_9VIBR</name>
<sequence>MLITAIVIVVLLTSLIFSKYRAVYLFIGATVVLYVCGQIEQSRLIGNITNSSVLTLVCLMIASLALERSYLLPWLSSKIFDDSYGKTLFRLGISSAVSSAFLNNTAVVATLMGGVQRNQDHPPSSLLIPLSYFAILGGTLTLIGTATNLVVNALLGEYGQTELDFFSFLPVGLSLVVVVGGVIFVSSRKLTRKDELNIQDTHYFIDAEVKPDSQLVGNTVRENKLRSLDGLFLAEIVRGDQLISPVTPDTRIQANDKLVFTGDVENVKQIHLLDGVEIFADESQLLSSNLTEVIVSPESVLIGKTLKVTDFRSRFDAAVVAISREGHRLSGKLGEQVIRSGDKLMLAIGDDFNKRQNLTRNFFIISGIELNHTLSTSQNLLAIFGFLGAVATSAMTSVSLLESICAYILLMLGVGVLDGTTIRRRFPFELWTVLVCALSIAYTFTSSGLAEWIIQGLYGLLGEQQPYVALVCLFLVTVLLTEIITNTAAAAIMLPIGLALADAYQVSTLPFIMAVAYAASACFLSPYGYQTNLMVMNAGGYHFKDFIKVGWRVSLTYNVVALVAIPLFFPF</sequence>
<keyword evidence="10" id="KW-1185">Reference proteome</keyword>
<evidence type="ECO:0000313" key="9">
    <source>
        <dbReference type="EMBL" id="KJY84148.1"/>
    </source>
</evidence>
<gene>
    <name evidence="9" type="ORF">TW81_04935</name>
</gene>
<feature type="transmembrane region" description="Helical" evidence="7">
    <location>
        <begin position="48"/>
        <end position="71"/>
    </location>
</feature>
<feature type="domain" description="RCK C-terminal" evidence="8">
    <location>
        <begin position="278"/>
        <end position="364"/>
    </location>
</feature>
<dbReference type="InterPro" id="IPR004680">
    <property type="entry name" value="Cit_transptr-like_dom"/>
</dbReference>
<feature type="transmembrane region" description="Helical" evidence="7">
    <location>
        <begin position="549"/>
        <end position="569"/>
    </location>
</feature>
<evidence type="ECO:0000259" key="8">
    <source>
        <dbReference type="PROSITE" id="PS51202"/>
    </source>
</evidence>
<dbReference type="PANTHER" id="PTHR43652">
    <property type="entry name" value="BASIC AMINO ACID ANTIPORTER YFCC-RELATED"/>
    <property type="match status" value="1"/>
</dbReference>
<dbReference type="STRING" id="579748.TW81_04935"/>
<feature type="domain" description="RCK C-terminal" evidence="8">
    <location>
        <begin position="191"/>
        <end position="276"/>
    </location>
</feature>
<dbReference type="PANTHER" id="PTHR43652:SF2">
    <property type="entry name" value="BASIC AMINO ACID ANTIPORTER YFCC-RELATED"/>
    <property type="match status" value="1"/>
</dbReference>
<dbReference type="SUPFAM" id="SSF116726">
    <property type="entry name" value="TrkA C-terminal domain-like"/>
    <property type="match status" value="2"/>
</dbReference>
<accession>A0A0F4NMT4</accession>
<dbReference type="InterPro" id="IPR006037">
    <property type="entry name" value="RCK_C"/>
</dbReference>
<evidence type="ECO:0000313" key="10">
    <source>
        <dbReference type="Proteomes" id="UP000033673"/>
    </source>
</evidence>
<dbReference type="InterPro" id="IPR036721">
    <property type="entry name" value="RCK_C_sf"/>
</dbReference>
<reference evidence="9 10" key="1">
    <citation type="journal article" date="2015" name="BMC Genomics">
        <title>Genome mining reveals unlocked bioactive potential of marine Gram-negative bacteria.</title>
        <authorList>
            <person name="Machado H."/>
            <person name="Sonnenschein E.C."/>
            <person name="Melchiorsen J."/>
            <person name="Gram L."/>
        </authorList>
    </citation>
    <scope>NUCLEOTIDE SEQUENCE [LARGE SCALE GENOMIC DNA]</scope>
    <source>
        <strain evidence="9 10">S2757</strain>
    </source>
</reference>
<dbReference type="GO" id="GO:0008324">
    <property type="term" value="F:monoatomic cation transmembrane transporter activity"/>
    <property type="evidence" value="ECO:0007669"/>
    <property type="project" value="InterPro"/>
</dbReference>
<feature type="transmembrane region" description="Helical" evidence="7">
    <location>
        <begin position="126"/>
        <end position="145"/>
    </location>
</feature>
<dbReference type="Pfam" id="PF02080">
    <property type="entry name" value="TrkA_C"/>
    <property type="match status" value="2"/>
</dbReference>
<dbReference type="GO" id="GO:0006813">
    <property type="term" value="P:potassium ion transport"/>
    <property type="evidence" value="ECO:0007669"/>
    <property type="project" value="InterPro"/>
</dbReference>
<dbReference type="PROSITE" id="PS51202">
    <property type="entry name" value="RCK_C"/>
    <property type="match status" value="2"/>
</dbReference>